<evidence type="ECO:0000256" key="1">
    <source>
        <dbReference type="SAM" id="MobiDB-lite"/>
    </source>
</evidence>
<evidence type="ECO:0000313" key="2">
    <source>
        <dbReference type="EMBL" id="RSM09814.1"/>
    </source>
</evidence>
<name>A0A428U6I4_9HYPO</name>
<protein>
    <submittedName>
        <fullName evidence="2">Uncharacterized protein</fullName>
    </submittedName>
</protein>
<dbReference type="AlphaFoldDB" id="A0A428U6I4"/>
<sequence length="128" mass="13781">MKLLATYRRESDPTVPEYRAPVLEGYGHLNGQPSSRRYSKAREPSKAEGGGFRLRLGWIGECTLGYGSPYIGLGADRELSEQRTGILSLSVKSSSPPQEEMGSGDLAASVAWNAPLNGLKSAIKIAIQ</sequence>
<dbReference type="Proteomes" id="UP000287144">
    <property type="component" value="Unassembled WGS sequence"/>
</dbReference>
<dbReference type="EMBL" id="NKCK01000026">
    <property type="protein sequence ID" value="RSM09814.1"/>
    <property type="molecule type" value="Genomic_DNA"/>
</dbReference>
<accession>A0A428U6I4</accession>
<feature type="region of interest" description="Disordered" evidence="1">
    <location>
        <begin position="23"/>
        <end position="49"/>
    </location>
</feature>
<proteinExistence type="predicted"/>
<reference evidence="2 3" key="1">
    <citation type="submission" date="2017-06" db="EMBL/GenBank/DDBJ databases">
        <title>Comparative genomic analysis of Ambrosia Fusariam Clade fungi.</title>
        <authorList>
            <person name="Stajich J.E."/>
            <person name="Carrillo J."/>
            <person name="Kijimoto T."/>
            <person name="Eskalen A."/>
            <person name="O'Donnell K."/>
            <person name="Kasson M."/>
        </authorList>
    </citation>
    <scope>NUCLEOTIDE SEQUENCE [LARGE SCALE GENOMIC DNA]</scope>
    <source>
        <strain evidence="2 3">NRRL62579</strain>
    </source>
</reference>
<evidence type="ECO:0000313" key="3">
    <source>
        <dbReference type="Proteomes" id="UP000287144"/>
    </source>
</evidence>
<organism evidence="2 3">
    <name type="scientific">Fusarium oligoseptatum</name>
    <dbReference type="NCBI Taxonomy" id="2604345"/>
    <lineage>
        <taxon>Eukaryota</taxon>
        <taxon>Fungi</taxon>
        <taxon>Dikarya</taxon>
        <taxon>Ascomycota</taxon>
        <taxon>Pezizomycotina</taxon>
        <taxon>Sordariomycetes</taxon>
        <taxon>Hypocreomycetidae</taxon>
        <taxon>Hypocreales</taxon>
        <taxon>Nectriaceae</taxon>
        <taxon>Fusarium</taxon>
        <taxon>Fusarium solani species complex</taxon>
    </lineage>
</organism>
<keyword evidence="3" id="KW-1185">Reference proteome</keyword>
<gene>
    <name evidence="2" type="ORF">CEP52_003826</name>
</gene>
<comment type="caution">
    <text evidence="2">The sequence shown here is derived from an EMBL/GenBank/DDBJ whole genome shotgun (WGS) entry which is preliminary data.</text>
</comment>